<dbReference type="InterPro" id="IPR043502">
    <property type="entry name" value="DNA/RNA_pol_sf"/>
</dbReference>
<dbReference type="SUPFAM" id="SSF56672">
    <property type="entry name" value="DNA/RNA polymerases"/>
    <property type="match status" value="1"/>
</dbReference>
<sequence length="830" mass="94855">MDRREVTALLLLDLSKAFDSLDHFILLRKLSNIGISKAALFWFKSYLTGRCQSVRIASVLSDECEITRGVPQGSILGPVLFNIYINDLPGVPKESNLEPYVDDSKIYLAFSIRDAELAAMKLTEDMRRITAWCCLNSLLVNPEKTKLLILDINLLNNTTEKKTSDVSVVIKQPNGDVIMRHVKDPNARSIVRNIALCNWKSAAFSIMKCEGLIDQLLNALNKKIANEFKTFSKLDSILRGRTPEELVAFSNKLLLEELRVHLPFWNACVKGSVGVSVDKKAEKQCNAIALATSVLARGRNAEMSAIAYRISTIFFHSGVSYEDIIRLNRLGVCMSHSRMLNLQRQMGKFFDAKVLIWKNYAEKKLTALRFLEDLSCNQLARDDDDDMNVDKEINLDVEAVQQYKYFSTDAHERCVEIMDETKRQLGESLNTDDVLFSAIQNLKGYDIPYYNDQFDESINIDNELEKDNQVRIPIISDGHCLVRAFFKVLTNKYHYPLKSYFKLLHCACYEIEDNLPFYSDKITSYTNVSYELDKYKRERKYNQNIVDLIIYALANCTNSLVSIYYVHNGVLKTHEIPPTRHSEVPERRVTLVRLGEHYEAVLNADMFKRNIENTVTIVDSPVKRESTVLVPSDSEGSQGKPPKERKQDSESESENSDECMSTTYSDNSSTDCDLEKGKRGNVSPKKLTPEVWEDVPITKCTALPLDIDGNSVYELPFDANYRMRSSVDGRKWKRYMLSKRFGFKGMRRLAHCAGSFLCNNLLCSFRKQWGQNTVHFDKKNNCKYCGITADHLPCKARKVWEFNDARETVTVYHYGSHTCPVIVKNKSESA</sequence>
<dbReference type="Gene3D" id="3.90.70.80">
    <property type="match status" value="1"/>
</dbReference>
<name>A0A6S7IKQ9_PARCT</name>
<dbReference type="InterPro" id="IPR003323">
    <property type="entry name" value="OTU_dom"/>
</dbReference>
<dbReference type="PROSITE" id="PS50802">
    <property type="entry name" value="OTU"/>
    <property type="match status" value="1"/>
</dbReference>
<feature type="compositionally biased region" description="Polar residues" evidence="1">
    <location>
        <begin position="659"/>
        <end position="671"/>
    </location>
</feature>
<proteinExistence type="predicted"/>
<dbReference type="AlphaFoldDB" id="A0A6S7IKQ9"/>
<gene>
    <name evidence="2" type="ORF">PACLA_8A058486</name>
</gene>
<keyword evidence="3" id="KW-1185">Reference proteome</keyword>
<feature type="region of interest" description="Disordered" evidence="1">
    <location>
        <begin position="626"/>
        <end position="685"/>
    </location>
</feature>
<evidence type="ECO:0000256" key="1">
    <source>
        <dbReference type="SAM" id="MobiDB-lite"/>
    </source>
</evidence>
<dbReference type="OrthoDB" id="10048910at2759"/>
<organism evidence="2 3">
    <name type="scientific">Paramuricea clavata</name>
    <name type="common">Red gorgonian</name>
    <name type="synonym">Violescent sea-whip</name>
    <dbReference type="NCBI Taxonomy" id="317549"/>
    <lineage>
        <taxon>Eukaryota</taxon>
        <taxon>Metazoa</taxon>
        <taxon>Cnidaria</taxon>
        <taxon>Anthozoa</taxon>
        <taxon>Octocorallia</taxon>
        <taxon>Malacalcyonacea</taxon>
        <taxon>Plexauridae</taxon>
        <taxon>Paramuricea</taxon>
    </lineage>
</organism>
<dbReference type="EMBL" id="CACRXK020009934">
    <property type="protein sequence ID" value="CAB4018276.1"/>
    <property type="molecule type" value="Genomic_DNA"/>
</dbReference>
<feature type="non-terminal residue" evidence="2">
    <location>
        <position position="1"/>
    </location>
</feature>
<evidence type="ECO:0000313" key="3">
    <source>
        <dbReference type="Proteomes" id="UP001152795"/>
    </source>
</evidence>
<dbReference type="Pfam" id="PF00078">
    <property type="entry name" value="RVT_1"/>
    <property type="match status" value="1"/>
</dbReference>
<dbReference type="SUPFAM" id="SSF54001">
    <property type="entry name" value="Cysteine proteinases"/>
    <property type="match status" value="1"/>
</dbReference>
<dbReference type="InterPro" id="IPR000477">
    <property type="entry name" value="RT_dom"/>
</dbReference>
<protein>
    <submittedName>
        <fullName evidence="2">Uncharacterized protein</fullName>
    </submittedName>
</protein>
<accession>A0A6S7IKQ9</accession>
<reference evidence="2" key="1">
    <citation type="submission" date="2020-04" db="EMBL/GenBank/DDBJ databases">
        <authorList>
            <person name="Alioto T."/>
            <person name="Alioto T."/>
            <person name="Gomez Garrido J."/>
        </authorList>
    </citation>
    <scope>NUCLEOTIDE SEQUENCE</scope>
    <source>
        <strain evidence="2">A484AB</strain>
    </source>
</reference>
<evidence type="ECO:0000313" key="2">
    <source>
        <dbReference type="EMBL" id="CAB4018276.1"/>
    </source>
</evidence>
<dbReference type="Proteomes" id="UP001152795">
    <property type="component" value="Unassembled WGS sequence"/>
</dbReference>
<dbReference type="PANTHER" id="PTHR33332">
    <property type="entry name" value="REVERSE TRANSCRIPTASE DOMAIN-CONTAINING PROTEIN"/>
    <property type="match status" value="1"/>
</dbReference>
<comment type="caution">
    <text evidence="2">The sequence shown here is derived from an EMBL/GenBank/DDBJ whole genome shotgun (WGS) entry which is preliminary data.</text>
</comment>
<dbReference type="PROSITE" id="PS50878">
    <property type="entry name" value="RT_POL"/>
    <property type="match status" value="1"/>
</dbReference>
<dbReference type="InterPro" id="IPR038765">
    <property type="entry name" value="Papain-like_cys_pep_sf"/>
</dbReference>